<keyword evidence="3" id="KW-1185">Reference proteome</keyword>
<protein>
    <recommendedName>
        <fullName evidence="1">Agglutinin domain-containing protein</fullName>
    </recommendedName>
</protein>
<evidence type="ECO:0000259" key="1">
    <source>
        <dbReference type="SMART" id="SM00791"/>
    </source>
</evidence>
<feature type="domain" description="Agglutinin" evidence="1">
    <location>
        <begin position="54"/>
        <end position="206"/>
    </location>
</feature>
<evidence type="ECO:0000313" key="3">
    <source>
        <dbReference type="Proteomes" id="UP001202328"/>
    </source>
</evidence>
<dbReference type="Pfam" id="PF07468">
    <property type="entry name" value="Agglutinin"/>
    <property type="match status" value="2"/>
</dbReference>
<comment type="caution">
    <text evidence="2">The sequence shown here is derived from an EMBL/GenBank/DDBJ whole genome shotgun (WGS) entry which is preliminary data.</text>
</comment>
<dbReference type="InterPro" id="IPR053237">
    <property type="entry name" value="Natterin_C"/>
</dbReference>
<feature type="domain" description="Agglutinin" evidence="1">
    <location>
        <begin position="211"/>
        <end position="345"/>
    </location>
</feature>
<reference evidence="2" key="1">
    <citation type="submission" date="2022-04" db="EMBL/GenBank/DDBJ databases">
        <title>A functionally conserved STORR gene fusion in Papaver species that diverged 16.8 million years ago.</title>
        <authorList>
            <person name="Catania T."/>
        </authorList>
    </citation>
    <scope>NUCLEOTIDE SEQUENCE</scope>
    <source>
        <strain evidence="2">S-188037</strain>
    </source>
</reference>
<dbReference type="CDD" id="cd20216">
    <property type="entry name" value="PFM_HFR-2-like"/>
    <property type="match status" value="1"/>
</dbReference>
<dbReference type="AlphaFoldDB" id="A0AAD4XU84"/>
<dbReference type="Gene3D" id="2.170.15.10">
    <property type="entry name" value="Proaerolysin, chain A, domain 3"/>
    <property type="match status" value="1"/>
</dbReference>
<dbReference type="Gene3D" id="2.80.10.50">
    <property type="match status" value="2"/>
</dbReference>
<name>A0AAD4XU84_9MAGN</name>
<dbReference type="SUPFAM" id="SSF56973">
    <property type="entry name" value="Aerolisin/ETX pore-forming domain"/>
    <property type="match status" value="1"/>
</dbReference>
<gene>
    <name evidence="2" type="ORF">MKW98_018349</name>
</gene>
<dbReference type="Proteomes" id="UP001202328">
    <property type="component" value="Unassembled WGS sequence"/>
</dbReference>
<accession>A0AAD4XU84</accession>
<organism evidence="2 3">
    <name type="scientific">Papaver atlanticum</name>
    <dbReference type="NCBI Taxonomy" id="357466"/>
    <lineage>
        <taxon>Eukaryota</taxon>
        <taxon>Viridiplantae</taxon>
        <taxon>Streptophyta</taxon>
        <taxon>Embryophyta</taxon>
        <taxon>Tracheophyta</taxon>
        <taxon>Spermatophyta</taxon>
        <taxon>Magnoliopsida</taxon>
        <taxon>Ranunculales</taxon>
        <taxon>Papaveraceae</taxon>
        <taxon>Papaveroideae</taxon>
        <taxon>Papaver</taxon>
    </lineage>
</organism>
<dbReference type="InterPro" id="IPR036242">
    <property type="entry name" value="Agglutinin_dom_sf"/>
</dbReference>
<dbReference type="PANTHER" id="PTHR39244:SF5">
    <property type="entry name" value="NATTERIN-3-LIKE"/>
    <property type="match status" value="1"/>
</dbReference>
<dbReference type="PANTHER" id="PTHR39244">
    <property type="entry name" value="NATTERIN-4"/>
    <property type="match status" value="1"/>
</dbReference>
<dbReference type="InterPro" id="IPR008998">
    <property type="entry name" value="Agglutinin"/>
</dbReference>
<dbReference type="SMART" id="SM00791">
    <property type="entry name" value="Agglutinin"/>
    <property type="match status" value="2"/>
</dbReference>
<sequence length="522" mass="58609">MENSTTPPSIPLVDTVELSSETPLVIAPLADDGPTGAVVVLNQNDTNLHALMAERLPKFIILQSNYNNKYLHFNDAISEMPDALQFNGDYSFGLETRFEVESATIGGGLIHIRSMYNNKYWSRGQSNNWITSGATKPEEDRSKWSCTLFQPVFVNSGDNRTVRFRHINTGHYVCLWRIPGRPTNECLLASNSSPDKDQCDVCTIIDWESVVVFPNRIVIKSNNGLYLRTGSDRFMGFSNGSLGSEDLEYEVTPSRNGGIRVKTIRYGNYWRDDDHSDWVFADVSSHGIHHTNTVFLPVKLEKNVIALRCLKNNLYCRRYSYSGKVNCLATVTSYIDGETRMVIEEPVLSRKIENVNYRLTDARISDEKVLVLINKEVINRSDQTNTVALDIKYTDTQTSTWNASVSITLGVTTTISAGVPTVAEGSIQVSSEFSSSYQWGKTIERSIQTGSVYTVSVPPMSRVKVSLMASQGSCDIPFSYTQHDVLTNGSIKVYEKDDGWYTGLNSFNYRYQTDQFSLDRAK</sequence>
<evidence type="ECO:0000313" key="2">
    <source>
        <dbReference type="EMBL" id="KAI3945532.1"/>
    </source>
</evidence>
<dbReference type="EMBL" id="JAJJMB010003771">
    <property type="protein sequence ID" value="KAI3945532.1"/>
    <property type="molecule type" value="Genomic_DNA"/>
</dbReference>
<dbReference type="SUPFAM" id="SSF50382">
    <property type="entry name" value="Agglutinin"/>
    <property type="match status" value="2"/>
</dbReference>
<proteinExistence type="predicted"/>